<evidence type="ECO:0000313" key="4">
    <source>
        <dbReference type="EMBL" id="KAI5398750.1"/>
    </source>
</evidence>
<protein>
    <submittedName>
        <fullName evidence="4">Uncharacterized protein</fullName>
    </submittedName>
</protein>
<keyword evidence="1" id="KW-0175">Coiled coil</keyword>
<dbReference type="InterPro" id="IPR041588">
    <property type="entry name" value="Integrase_H2C2"/>
</dbReference>
<keyword evidence="5" id="KW-1185">Reference proteome</keyword>
<evidence type="ECO:0000313" key="5">
    <source>
        <dbReference type="Proteomes" id="UP001058974"/>
    </source>
</evidence>
<dbReference type="AlphaFoldDB" id="A0A9D5AAR9"/>
<dbReference type="Pfam" id="PF24626">
    <property type="entry name" value="SH3_Tf2-1"/>
    <property type="match status" value="1"/>
</dbReference>
<feature type="domain" description="Tf2-1-like SH3-like" evidence="3">
    <location>
        <begin position="253"/>
        <end position="315"/>
    </location>
</feature>
<gene>
    <name evidence="4" type="ORF">KIW84_064214</name>
</gene>
<dbReference type="SUPFAM" id="SSF54160">
    <property type="entry name" value="Chromo domain-like"/>
    <property type="match status" value="1"/>
</dbReference>
<dbReference type="InterPro" id="IPR016197">
    <property type="entry name" value="Chromo-like_dom_sf"/>
</dbReference>
<feature type="coiled-coil region" evidence="1">
    <location>
        <begin position="207"/>
        <end position="241"/>
    </location>
</feature>
<comment type="caution">
    <text evidence="4">The sequence shown here is derived from an EMBL/GenBank/DDBJ whole genome shotgun (WGS) entry which is preliminary data.</text>
</comment>
<dbReference type="PANTHER" id="PTHR45835">
    <property type="entry name" value="YALI0A06105P"/>
    <property type="match status" value="1"/>
</dbReference>
<dbReference type="Gene3D" id="3.30.420.10">
    <property type="entry name" value="Ribonuclease H-like superfamily/Ribonuclease H"/>
    <property type="match status" value="1"/>
</dbReference>
<sequence>MAAVSYPVWDEGNVIQEEVHNDKVLLKIIEELEENPNARHGFKYKQEVLLYEDRLVLSAQSSLIPKMLPEFHSTPVGGHFEFYRTYRRLVANVYWIGMKAKVQEYVKACDVCQRQKYLAISPGGLLQPLPIPTTVWEEVSMDFITGLPKSRGFEAIFMPKSWVLWVPWAEFWFNTTFHASAGSTPFELVYGRKPPMITRLLQGETRVEAVEKELEERDEAIRQLKAHLQRAQDRMKHYADEKRTDRSFRVEKWVFLKLRPHRQKSVVSRMNAKLAARYYGPFQIVERIGAVAYKLKLPEGSRVHSMFHVSLLKKAIGEYQVESEVPQGMEGDYADQFIPEDVLTTRMSGPEGQKVQQVLIQWADRTVDEATWEDTLTIKSQFPEFNLEDKVIVLGGSVIRDHMNEDGPGVEVSNHSGPSGAKAWLVYSRRRRASNIT</sequence>
<accession>A0A9D5AAR9</accession>
<dbReference type="InterPro" id="IPR036397">
    <property type="entry name" value="RNaseH_sf"/>
</dbReference>
<dbReference type="Gene3D" id="1.10.340.70">
    <property type="match status" value="1"/>
</dbReference>
<dbReference type="InterPro" id="IPR056924">
    <property type="entry name" value="SH3_Tf2-1"/>
</dbReference>
<evidence type="ECO:0000259" key="3">
    <source>
        <dbReference type="Pfam" id="PF24626"/>
    </source>
</evidence>
<proteinExistence type="predicted"/>
<evidence type="ECO:0000259" key="2">
    <source>
        <dbReference type="Pfam" id="PF17921"/>
    </source>
</evidence>
<dbReference type="PANTHER" id="PTHR45835:SF99">
    <property type="entry name" value="CHROMO DOMAIN-CONTAINING PROTEIN-RELATED"/>
    <property type="match status" value="1"/>
</dbReference>
<evidence type="ECO:0000256" key="1">
    <source>
        <dbReference type="SAM" id="Coils"/>
    </source>
</evidence>
<organism evidence="4 5">
    <name type="scientific">Pisum sativum</name>
    <name type="common">Garden pea</name>
    <name type="synonym">Lathyrus oleraceus</name>
    <dbReference type="NCBI Taxonomy" id="3888"/>
    <lineage>
        <taxon>Eukaryota</taxon>
        <taxon>Viridiplantae</taxon>
        <taxon>Streptophyta</taxon>
        <taxon>Embryophyta</taxon>
        <taxon>Tracheophyta</taxon>
        <taxon>Spermatophyta</taxon>
        <taxon>Magnoliopsida</taxon>
        <taxon>eudicotyledons</taxon>
        <taxon>Gunneridae</taxon>
        <taxon>Pentapetalae</taxon>
        <taxon>rosids</taxon>
        <taxon>fabids</taxon>
        <taxon>Fabales</taxon>
        <taxon>Fabaceae</taxon>
        <taxon>Papilionoideae</taxon>
        <taxon>50 kb inversion clade</taxon>
        <taxon>NPAAA clade</taxon>
        <taxon>Hologalegina</taxon>
        <taxon>IRL clade</taxon>
        <taxon>Fabeae</taxon>
        <taxon>Lathyrus</taxon>
    </lineage>
</organism>
<dbReference type="Proteomes" id="UP001058974">
    <property type="component" value="Chromosome 6"/>
</dbReference>
<reference evidence="4 5" key="1">
    <citation type="journal article" date="2022" name="Nat. Genet.">
        <title>Improved pea reference genome and pan-genome highlight genomic features and evolutionary characteristics.</title>
        <authorList>
            <person name="Yang T."/>
            <person name="Liu R."/>
            <person name="Luo Y."/>
            <person name="Hu S."/>
            <person name="Wang D."/>
            <person name="Wang C."/>
            <person name="Pandey M.K."/>
            <person name="Ge S."/>
            <person name="Xu Q."/>
            <person name="Li N."/>
            <person name="Li G."/>
            <person name="Huang Y."/>
            <person name="Saxena R.K."/>
            <person name="Ji Y."/>
            <person name="Li M."/>
            <person name="Yan X."/>
            <person name="He Y."/>
            <person name="Liu Y."/>
            <person name="Wang X."/>
            <person name="Xiang C."/>
            <person name="Varshney R.K."/>
            <person name="Ding H."/>
            <person name="Gao S."/>
            <person name="Zong X."/>
        </authorList>
    </citation>
    <scope>NUCLEOTIDE SEQUENCE [LARGE SCALE GENOMIC DNA]</scope>
    <source>
        <strain evidence="4 5">cv. Zhongwan 6</strain>
    </source>
</reference>
<name>A0A9D5AAR9_PEA</name>
<feature type="domain" description="Integrase zinc-binding" evidence="2">
    <location>
        <begin position="61"/>
        <end position="116"/>
    </location>
</feature>
<dbReference type="Gramene" id="Psat06G0421400-T1">
    <property type="protein sequence ID" value="KAI5398750.1"/>
    <property type="gene ID" value="KIW84_064214"/>
</dbReference>
<dbReference type="Pfam" id="PF17921">
    <property type="entry name" value="Integrase_H2C2"/>
    <property type="match status" value="1"/>
</dbReference>
<dbReference type="EMBL" id="JAMSHJ010000006">
    <property type="protein sequence ID" value="KAI5398750.1"/>
    <property type="molecule type" value="Genomic_DNA"/>
</dbReference>
<dbReference type="GO" id="GO:0003676">
    <property type="term" value="F:nucleic acid binding"/>
    <property type="evidence" value="ECO:0007669"/>
    <property type="project" value="InterPro"/>
</dbReference>
<dbReference type="FunFam" id="1.10.340.70:FF:000001">
    <property type="entry name" value="Retrovirus-related Pol polyprotein from transposon gypsy-like Protein"/>
    <property type="match status" value="1"/>
</dbReference>